<name>A0A847RPS9_9BACT</name>
<dbReference type="AlphaFoldDB" id="A0A847RPS9"/>
<evidence type="ECO:0000256" key="3">
    <source>
        <dbReference type="ARBA" id="ARBA00023163"/>
    </source>
</evidence>
<protein>
    <submittedName>
        <fullName evidence="5">Helix-turn-helix transcriptional regulator</fullName>
    </submittedName>
</protein>
<dbReference type="PROSITE" id="PS51118">
    <property type="entry name" value="HTH_HXLR"/>
    <property type="match status" value="1"/>
</dbReference>
<keyword evidence="2" id="KW-0238">DNA-binding</keyword>
<feature type="domain" description="HTH hxlR-type" evidence="4">
    <location>
        <begin position="8"/>
        <end position="108"/>
    </location>
</feature>
<dbReference type="PANTHER" id="PTHR33204">
    <property type="entry name" value="TRANSCRIPTIONAL REGULATOR, MARR FAMILY"/>
    <property type="match status" value="1"/>
</dbReference>
<accession>A0A847RPS9</accession>
<evidence type="ECO:0000259" key="4">
    <source>
        <dbReference type="PROSITE" id="PS51118"/>
    </source>
</evidence>
<dbReference type="Gene3D" id="1.10.10.10">
    <property type="entry name" value="Winged helix-like DNA-binding domain superfamily/Winged helix DNA-binding domain"/>
    <property type="match status" value="1"/>
</dbReference>
<keyword evidence="6" id="KW-1185">Reference proteome</keyword>
<dbReference type="SUPFAM" id="SSF46785">
    <property type="entry name" value="Winged helix' DNA-binding domain"/>
    <property type="match status" value="1"/>
</dbReference>
<dbReference type="RefSeq" id="WP_168873665.1">
    <property type="nucleotide sequence ID" value="NZ_JABAIA010000003.1"/>
</dbReference>
<dbReference type="EMBL" id="JABAIA010000003">
    <property type="protein sequence ID" value="NLR67720.1"/>
    <property type="molecule type" value="Genomic_DNA"/>
</dbReference>
<evidence type="ECO:0000256" key="1">
    <source>
        <dbReference type="ARBA" id="ARBA00023015"/>
    </source>
</evidence>
<dbReference type="InterPro" id="IPR002577">
    <property type="entry name" value="HTH_HxlR"/>
</dbReference>
<keyword evidence="3" id="KW-0804">Transcription</keyword>
<evidence type="ECO:0000256" key="2">
    <source>
        <dbReference type="ARBA" id="ARBA00023125"/>
    </source>
</evidence>
<dbReference type="InterPro" id="IPR036390">
    <property type="entry name" value="WH_DNA-bd_sf"/>
</dbReference>
<dbReference type="InterPro" id="IPR036388">
    <property type="entry name" value="WH-like_DNA-bd_sf"/>
</dbReference>
<gene>
    <name evidence="5" type="ORF">HGH92_25675</name>
</gene>
<dbReference type="GO" id="GO:0003677">
    <property type="term" value="F:DNA binding"/>
    <property type="evidence" value="ECO:0007669"/>
    <property type="project" value="UniProtKB-KW"/>
</dbReference>
<organism evidence="5 6">
    <name type="scientific">Chitinophaga varians</name>
    <dbReference type="NCBI Taxonomy" id="2202339"/>
    <lineage>
        <taxon>Bacteria</taxon>
        <taxon>Pseudomonadati</taxon>
        <taxon>Bacteroidota</taxon>
        <taxon>Chitinophagia</taxon>
        <taxon>Chitinophagales</taxon>
        <taxon>Chitinophagaceae</taxon>
        <taxon>Chitinophaga</taxon>
    </lineage>
</organism>
<proteinExistence type="predicted"/>
<reference evidence="5 6" key="1">
    <citation type="submission" date="2020-04" db="EMBL/GenBank/DDBJ databases">
        <authorList>
            <person name="Yin C."/>
        </authorList>
    </citation>
    <scope>NUCLEOTIDE SEQUENCE [LARGE SCALE GENOMIC DNA]</scope>
    <source>
        <strain evidence="5 6">Ae27</strain>
    </source>
</reference>
<sequence length="123" mass="14412">MRDPRLHCPLTLAVKAISGKWKLYILSMLSDGTPKRYGELLKSTCENLTEKMLTSQLRELEKDGIITRKVYPEVPPRVEYMLTESGRKLCTIFEPLYEWGVDYMKTHHHDQFAWLELGRKKLA</sequence>
<evidence type="ECO:0000313" key="6">
    <source>
        <dbReference type="Proteomes" id="UP000570474"/>
    </source>
</evidence>
<keyword evidence="1" id="KW-0805">Transcription regulation</keyword>
<evidence type="ECO:0000313" key="5">
    <source>
        <dbReference type="EMBL" id="NLR67720.1"/>
    </source>
</evidence>
<comment type="caution">
    <text evidence="5">The sequence shown here is derived from an EMBL/GenBank/DDBJ whole genome shotgun (WGS) entry which is preliminary data.</text>
</comment>
<dbReference type="Pfam" id="PF01638">
    <property type="entry name" value="HxlR"/>
    <property type="match status" value="1"/>
</dbReference>
<dbReference type="PANTHER" id="PTHR33204:SF29">
    <property type="entry name" value="TRANSCRIPTIONAL REGULATOR"/>
    <property type="match status" value="1"/>
</dbReference>
<dbReference type="Proteomes" id="UP000570474">
    <property type="component" value="Unassembled WGS sequence"/>
</dbReference>